<evidence type="ECO:0000256" key="1">
    <source>
        <dbReference type="ARBA" id="ARBA00004651"/>
    </source>
</evidence>
<dbReference type="GO" id="GO:0005886">
    <property type="term" value="C:plasma membrane"/>
    <property type="evidence" value="ECO:0007669"/>
    <property type="project" value="UniProtKB-SubCell"/>
</dbReference>
<keyword evidence="4" id="KW-1003">Cell membrane</keyword>
<dbReference type="InterPro" id="IPR000515">
    <property type="entry name" value="MetI-like"/>
</dbReference>
<evidence type="ECO:0000259" key="9">
    <source>
        <dbReference type="PROSITE" id="PS50928"/>
    </source>
</evidence>
<dbReference type="Gene3D" id="1.10.3720.10">
    <property type="entry name" value="MetI-like"/>
    <property type="match status" value="1"/>
</dbReference>
<feature type="transmembrane region" description="Helical" evidence="8">
    <location>
        <begin position="207"/>
        <end position="225"/>
    </location>
</feature>
<keyword evidence="5 8" id="KW-0812">Transmembrane</keyword>
<comment type="caution">
    <text evidence="10">The sequence shown here is derived from an EMBL/GenBank/DDBJ whole genome shotgun (WGS) entry which is preliminary data.</text>
</comment>
<dbReference type="AlphaFoldDB" id="A0A2N3QS84"/>
<dbReference type="RefSeq" id="WP_081277506.1">
    <property type="nucleotide sequence ID" value="NZ_PCHA01000018.1"/>
</dbReference>
<evidence type="ECO:0000256" key="3">
    <source>
        <dbReference type="ARBA" id="ARBA00022448"/>
    </source>
</evidence>
<evidence type="ECO:0000256" key="4">
    <source>
        <dbReference type="ARBA" id="ARBA00022475"/>
    </source>
</evidence>
<dbReference type="PROSITE" id="PS50928">
    <property type="entry name" value="ABC_TM1"/>
    <property type="match status" value="1"/>
</dbReference>
<dbReference type="PANTHER" id="PTHR42929:SF1">
    <property type="entry name" value="INNER MEMBRANE ABC TRANSPORTER PERMEASE PROTEIN YDCU-RELATED"/>
    <property type="match status" value="1"/>
</dbReference>
<feature type="transmembrane region" description="Helical" evidence="8">
    <location>
        <begin position="105"/>
        <end position="129"/>
    </location>
</feature>
<dbReference type="InterPro" id="IPR035906">
    <property type="entry name" value="MetI-like_sf"/>
</dbReference>
<evidence type="ECO:0000256" key="5">
    <source>
        <dbReference type="ARBA" id="ARBA00022692"/>
    </source>
</evidence>
<reference evidence="11 13" key="2">
    <citation type="submission" date="2018-12" db="EMBL/GenBank/DDBJ databases">
        <title>Unveiling genomic diversity among members of the Bifidobacterium pseudolongum species, a widely distributed gut commensal of the animal kingdom.</title>
        <authorList>
            <person name="Lugli G.A."/>
            <person name="Duranti S."/>
            <person name="Albert K."/>
            <person name="Mancabelli L."/>
            <person name="Napoli S."/>
            <person name="Viappiani A."/>
            <person name="Anzalone R."/>
            <person name="Longhi G."/>
            <person name="Milani C."/>
            <person name="Turroni F."/>
            <person name="Alessandri G."/>
            <person name="Sela D.A."/>
            <person name="Van Sinderen D."/>
            <person name="Ventura M."/>
        </authorList>
    </citation>
    <scope>NUCLEOTIDE SEQUENCE [LARGE SCALE GENOMIC DNA]</scope>
    <source>
        <strain evidence="11 13">2003B</strain>
    </source>
</reference>
<evidence type="ECO:0000256" key="2">
    <source>
        <dbReference type="ARBA" id="ARBA00007069"/>
    </source>
</evidence>
<name>A0A2N3QS84_9BIFI</name>
<dbReference type="SUPFAM" id="SSF161098">
    <property type="entry name" value="MetI-like"/>
    <property type="match status" value="1"/>
</dbReference>
<dbReference type="Proteomes" id="UP000233722">
    <property type="component" value="Unassembled WGS sequence"/>
</dbReference>
<evidence type="ECO:0000256" key="6">
    <source>
        <dbReference type="ARBA" id="ARBA00022989"/>
    </source>
</evidence>
<proteinExistence type="inferred from homology"/>
<organism evidence="10 12">
    <name type="scientific">Bifidobacterium pseudolongum subsp. globosum</name>
    <dbReference type="NCBI Taxonomy" id="1690"/>
    <lineage>
        <taxon>Bacteria</taxon>
        <taxon>Bacillati</taxon>
        <taxon>Actinomycetota</taxon>
        <taxon>Actinomycetes</taxon>
        <taxon>Bifidobacteriales</taxon>
        <taxon>Bifidobacteriaceae</taxon>
        <taxon>Bifidobacterium</taxon>
    </lineage>
</organism>
<dbReference type="EMBL" id="RYUW01000008">
    <property type="protein sequence ID" value="RYQ37729.1"/>
    <property type="molecule type" value="Genomic_DNA"/>
</dbReference>
<feature type="transmembrane region" description="Helical" evidence="8">
    <location>
        <begin position="141"/>
        <end position="166"/>
    </location>
</feature>
<evidence type="ECO:0000313" key="11">
    <source>
        <dbReference type="EMBL" id="RYQ37729.1"/>
    </source>
</evidence>
<feature type="transmembrane region" description="Helical" evidence="8">
    <location>
        <begin position="61"/>
        <end position="85"/>
    </location>
</feature>
<feature type="transmembrane region" description="Helical" evidence="8">
    <location>
        <begin position="12"/>
        <end position="33"/>
    </location>
</feature>
<feature type="domain" description="ABC transmembrane type-1" evidence="9">
    <location>
        <begin position="57"/>
        <end position="273"/>
    </location>
</feature>
<evidence type="ECO:0000313" key="12">
    <source>
        <dbReference type="Proteomes" id="UP000233722"/>
    </source>
</evidence>
<dbReference type="Pfam" id="PF00528">
    <property type="entry name" value="BPD_transp_1"/>
    <property type="match status" value="1"/>
</dbReference>
<comment type="similarity">
    <text evidence="2">Belongs to the binding-protein-dependent transport system permease family. CysTW subfamily.</text>
</comment>
<dbReference type="GO" id="GO:0055085">
    <property type="term" value="P:transmembrane transport"/>
    <property type="evidence" value="ECO:0007669"/>
    <property type="project" value="InterPro"/>
</dbReference>
<accession>A0A2N3QS84</accession>
<dbReference type="PANTHER" id="PTHR42929">
    <property type="entry name" value="INNER MEMBRANE ABC TRANSPORTER PERMEASE PROTEIN YDCU-RELATED-RELATED"/>
    <property type="match status" value="1"/>
</dbReference>
<keyword evidence="7 8" id="KW-0472">Membrane</keyword>
<evidence type="ECO:0000256" key="8">
    <source>
        <dbReference type="RuleBase" id="RU363032"/>
    </source>
</evidence>
<dbReference type="Proteomes" id="UP000292382">
    <property type="component" value="Unassembled WGS sequence"/>
</dbReference>
<sequence>MRQVSNALKLSPFVVYVLLMFALPAALVVVSAFRDGSGGWTLANFNIFHRPGVGAAFGNSLWLSALTAAAGAVLGALVCYALLGYREDGVVHRLVDAASSTLSQFGGVMLAFAFIATLGNQGMVTLFLREVMRIDIYAHGMWLYTPVGLVLPYIFFQMPLMIVTFYPAMARLPRQLSEAVAMLGGGAGHFWRHVGLPMLMPSFMSGFLLLFANAFSAYATAAALISQGSQIAPLQVRAALISETGLGSEGASGALAVGMLAIMAIVVGLYALVERKSSSWLC</sequence>
<dbReference type="EMBL" id="PCHA01000018">
    <property type="protein sequence ID" value="PKU94877.1"/>
    <property type="molecule type" value="Genomic_DNA"/>
</dbReference>
<keyword evidence="6 8" id="KW-1133">Transmembrane helix</keyword>
<keyword evidence="3 8" id="KW-0813">Transport</keyword>
<reference evidence="10 12" key="1">
    <citation type="submission" date="2017-10" db="EMBL/GenBank/DDBJ databases">
        <title>Bifidobacterium genomics.</title>
        <authorList>
            <person name="Lugli G.A."/>
            <person name="Milani C."/>
            <person name="Mancabelli L."/>
        </authorList>
    </citation>
    <scope>NUCLEOTIDE SEQUENCE [LARGE SCALE GENOMIC DNA]</scope>
    <source>
        <strain evidence="10 12">1747B</strain>
    </source>
</reference>
<comment type="subcellular location">
    <subcellularLocation>
        <location evidence="1 8">Cell membrane</location>
        <topology evidence="1 8">Multi-pass membrane protein</topology>
    </subcellularLocation>
</comment>
<evidence type="ECO:0000313" key="10">
    <source>
        <dbReference type="EMBL" id="PKU94877.1"/>
    </source>
</evidence>
<protein>
    <submittedName>
        <fullName evidence="10">ABC transporter permease</fullName>
    </submittedName>
</protein>
<evidence type="ECO:0000256" key="7">
    <source>
        <dbReference type="ARBA" id="ARBA00023136"/>
    </source>
</evidence>
<feature type="transmembrane region" description="Helical" evidence="8">
    <location>
        <begin position="253"/>
        <end position="273"/>
    </location>
</feature>
<evidence type="ECO:0000313" key="13">
    <source>
        <dbReference type="Proteomes" id="UP000292382"/>
    </source>
</evidence>
<gene>
    <name evidence="10" type="ORF">CQR45_0517</name>
    <name evidence="11" type="ORF">PG2003B_0472</name>
</gene>